<comment type="caution">
    <text evidence="1">The sequence shown here is derived from an EMBL/GenBank/DDBJ whole genome shotgun (WGS) entry which is preliminary data.</text>
</comment>
<gene>
    <name evidence="1" type="ORF">Phou_037190</name>
</gene>
<reference evidence="1 2" key="2">
    <citation type="submission" date="2020-03" db="EMBL/GenBank/DDBJ databases">
        <authorList>
            <person name="Ichikawa N."/>
            <person name="Kimura A."/>
            <person name="Kitahashi Y."/>
            <person name="Uohara A."/>
        </authorList>
    </citation>
    <scope>NUCLEOTIDE SEQUENCE [LARGE SCALE GENOMIC DNA]</scope>
    <source>
        <strain evidence="1 2">NBRC 108639</strain>
    </source>
</reference>
<protein>
    <submittedName>
        <fullName evidence="1">Uncharacterized protein</fullName>
    </submittedName>
</protein>
<keyword evidence="2" id="KW-1185">Reference proteome</keyword>
<proteinExistence type="predicted"/>
<dbReference type="AlphaFoldDB" id="A0A6V8KBL2"/>
<sequence length="175" mass="20457">MAEQIEVWPFGRDADRDHPLTAHRIAVTSSHPGWRFLVAFDRESEAQPTDAEAAMLASFLSEYKDRHYGDSGYRRRMEQRTLDVDNGANGLVFHKWGDDDWGFRRQSFERGFLFTVVWPVMRNDDRYAGHEWRGPLALHVLMDRIHTVCDDKPMQRWTDWKAAHPEVFAVAGEPR</sequence>
<dbReference type="Proteomes" id="UP000482800">
    <property type="component" value="Unassembled WGS sequence"/>
</dbReference>
<evidence type="ECO:0000313" key="1">
    <source>
        <dbReference type="EMBL" id="GFJ79539.1"/>
    </source>
</evidence>
<dbReference type="RefSeq" id="WP_173057062.1">
    <property type="nucleotide sequence ID" value="NZ_BAABGO010000001.1"/>
</dbReference>
<dbReference type="EMBL" id="BLPF01000001">
    <property type="protein sequence ID" value="GFJ79539.1"/>
    <property type="molecule type" value="Genomic_DNA"/>
</dbReference>
<reference evidence="1 2" key="1">
    <citation type="submission" date="2020-03" db="EMBL/GenBank/DDBJ databases">
        <title>Whole genome shotgun sequence of Phytohabitans houttuyneae NBRC 108639.</title>
        <authorList>
            <person name="Komaki H."/>
            <person name="Tamura T."/>
        </authorList>
    </citation>
    <scope>NUCLEOTIDE SEQUENCE [LARGE SCALE GENOMIC DNA]</scope>
    <source>
        <strain evidence="1 2">NBRC 108639</strain>
    </source>
</reference>
<accession>A0A6V8KBL2</accession>
<evidence type="ECO:0000313" key="2">
    <source>
        <dbReference type="Proteomes" id="UP000482800"/>
    </source>
</evidence>
<name>A0A6V8KBL2_9ACTN</name>
<organism evidence="1 2">
    <name type="scientific">Phytohabitans houttuyneae</name>
    <dbReference type="NCBI Taxonomy" id="1076126"/>
    <lineage>
        <taxon>Bacteria</taxon>
        <taxon>Bacillati</taxon>
        <taxon>Actinomycetota</taxon>
        <taxon>Actinomycetes</taxon>
        <taxon>Micromonosporales</taxon>
        <taxon>Micromonosporaceae</taxon>
    </lineage>
</organism>